<dbReference type="InParanoid" id="A0A4S2MJR0"/>
<dbReference type="AlphaFoldDB" id="A0A4S2MJR0"/>
<protein>
    <submittedName>
        <fullName evidence="2">Uncharacterized protein</fullName>
    </submittedName>
</protein>
<proteinExistence type="predicted"/>
<keyword evidence="1" id="KW-1133">Transmembrane helix</keyword>
<evidence type="ECO:0000313" key="3">
    <source>
        <dbReference type="Proteomes" id="UP000298138"/>
    </source>
</evidence>
<accession>A0A4S2MJR0</accession>
<organism evidence="2 3">
    <name type="scientific">Ascodesmis nigricans</name>
    <dbReference type="NCBI Taxonomy" id="341454"/>
    <lineage>
        <taxon>Eukaryota</taxon>
        <taxon>Fungi</taxon>
        <taxon>Dikarya</taxon>
        <taxon>Ascomycota</taxon>
        <taxon>Pezizomycotina</taxon>
        <taxon>Pezizomycetes</taxon>
        <taxon>Pezizales</taxon>
        <taxon>Ascodesmidaceae</taxon>
        <taxon>Ascodesmis</taxon>
    </lineage>
</organism>
<keyword evidence="1" id="KW-0472">Membrane</keyword>
<name>A0A4S2MJR0_9PEZI</name>
<reference evidence="2 3" key="1">
    <citation type="submission" date="2019-04" db="EMBL/GenBank/DDBJ databases">
        <title>Comparative genomics and transcriptomics to analyze fruiting body development in filamentous ascomycetes.</title>
        <authorList>
            <consortium name="DOE Joint Genome Institute"/>
            <person name="Lutkenhaus R."/>
            <person name="Traeger S."/>
            <person name="Breuer J."/>
            <person name="Kuo A."/>
            <person name="Lipzen A."/>
            <person name="Pangilinan J."/>
            <person name="Dilworth D."/>
            <person name="Sandor L."/>
            <person name="Poggeler S."/>
            <person name="Barry K."/>
            <person name="Grigoriev I.V."/>
            <person name="Nowrousian M."/>
        </authorList>
    </citation>
    <scope>NUCLEOTIDE SEQUENCE [LARGE SCALE GENOMIC DNA]</scope>
    <source>
        <strain evidence="2 3">CBS 389.68</strain>
    </source>
</reference>
<gene>
    <name evidence="2" type="ORF">EX30DRAFT_344308</name>
</gene>
<evidence type="ECO:0000313" key="2">
    <source>
        <dbReference type="EMBL" id="TGZ77206.1"/>
    </source>
</evidence>
<keyword evidence="1" id="KW-0812">Transmembrane</keyword>
<dbReference type="EMBL" id="ML220157">
    <property type="protein sequence ID" value="TGZ77206.1"/>
    <property type="molecule type" value="Genomic_DNA"/>
</dbReference>
<evidence type="ECO:0000256" key="1">
    <source>
        <dbReference type="SAM" id="Phobius"/>
    </source>
</evidence>
<keyword evidence="3" id="KW-1185">Reference proteome</keyword>
<dbReference type="Proteomes" id="UP000298138">
    <property type="component" value="Unassembled WGS sequence"/>
</dbReference>
<feature type="transmembrane region" description="Helical" evidence="1">
    <location>
        <begin position="6"/>
        <end position="27"/>
    </location>
</feature>
<sequence length="69" mass="8091">MCVSALYHLSLCFSLLLLFFISLLEVLCWRTYYTILYYTIRRNTCTKLVDTGLTWNLDLCMLLLVLLGC</sequence>